<dbReference type="EMBL" id="CP076361">
    <property type="protein sequence ID" value="QWK90815.1"/>
    <property type="molecule type" value="Genomic_DNA"/>
</dbReference>
<dbReference type="SUPFAM" id="SSF111384">
    <property type="entry name" value="OmpH-like"/>
    <property type="match status" value="1"/>
</dbReference>
<keyword evidence="1" id="KW-0175">Coiled coil</keyword>
<dbReference type="InterPro" id="IPR005632">
    <property type="entry name" value="Chaperone_Skp"/>
</dbReference>
<dbReference type="KEGG" id="gfu:KM031_02565"/>
<gene>
    <name evidence="3" type="ORF">KM031_02565</name>
</gene>
<accession>A0A975S273</accession>
<feature type="signal peptide" evidence="2">
    <location>
        <begin position="1"/>
        <end position="27"/>
    </location>
</feature>
<organism evidence="3 4">
    <name type="scientific">Gemmobacter fulvus</name>
    <dbReference type="NCBI Taxonomy" id="2840474"/>
    <lineage>
        <taxon>Bacteria</taxon>
        <taxon>Pseudomonadati</taxon>
        <taxon>Pseudomonadota</taxon>
        <taxon>Alphaproteobacteria</taxon>
        <taxon>Rhodobacterales</taxon>
        <taxon>Paracoccaceae</taxon>
        <taxon>Gemmobacter</taxon>
    </lineage>
</organism>
<proteinExistence type="predicted"/>
<evidence type="ECO:0000256" key="1">
    <source>
        <dbReference type="SAM" id="Coils"/>
    </source>
</evidence>
<dbReference type="RefSeq" id="WP_215503006.1">
    <property type="nucleotide sequence ID" value="NZ_CP076361.1"/>
</dbReference>
<dbReference type="SMART" id="SM00935">
    <property type="entry name" value="OmpH"/>
    <property type="match status" value="1"/>
</dbReference>
<reference evidence="3" key="1">
    <citation type="submission" date="2021-06" db="EMBL/GenBank/DDBJ databases">
        <title>Direct submission.</title>
        <authorList>
            <person name="Lee C.-S."/>
            <person name="Jin L."/>
        </authorList>
    </citation>
    <scope>NUCLEOTIDE SEQUENCE</scope>
    <source>
        <strain evidence="3">Con5</strain>
    </source>
</reference>
<evidence type="ECO:0000313" key="3">
    <source>
        <dbReference type="EMBL" id="QWK90815.1"/>
    </source>
</evidence>
<evidence type="ECO:0000256" key="2">
    <source>
        <dbReference type="SAM" id="SignalP"/>
    </source>
</evidence>
<dbReference type="Proteomes" id="UP000679352">
    <property type="component" value="Chromosome"/>
</dbReference>
<dbReference type="AlphaFoldDB" id="A0A975S273"/>
<feature type="coiled-coil region" evidence="1">
    <location>
        <begin position="86"/>
        <end position="113"/>
    </location>
</feature>
<dbReference type="InterPro" id="IPR024930">
    <property type="entry name" value="Skp_dom_sf"/>
</dbReference>
<keyword evidence="2" id="KW-0732">Signal</keyword>
<dbReference type="Pfam" id="PF03938">
    <property type="entry name" value="OmpH"/>
    <property type="match status" value="1"/>
</dbReference>
<dbReference type="GO" id="GO:0051082">
    <property type="term" value="F:unfolded protein binding"/>
    <property type="evidence" value="ECO:0007669"/>
    <property type="project" value="InterPro"/>
</dbReference>
<protein>
    <submittedName>
        <fullName evidence="3">OmpH family outer membrane protein</fullName>
    </submittedName>
</protein>
<dbReference type="Gene3D" id="3.30.910.20">
    <property type="entry name" value="Skp domain"/>
    <property type="match status" value="1"/>
</dbReference>
<sequence length="232" mass="24451">MPWGRGQAGLFGAAMGLALLAGHMAAAQEVAPPPRPARPDAAAPVVETPPAQAVQPAASAPRFLSQLATVQQDQLFARTLYGRAVQARTEEASRALQEENRRIEADLEAEERGLTTRRATLPADQFRALADAFDVKVEGIRDAQEAKGRALARQAEENRQRFFQTAVPVLAELMSDIGAVALLDKSNIILSLDAIDITDRAVTRIDAVLGDGSSLPAPAPAPAAPVDPAAAP</sequence>
<keyword evidence="4" id="KW-1185">Reference proteome</keyword>
<feature type="chain" id="PRO_5037363492" evidence="2">
    <location>
        <begin position="28"/>
        <end position="232"/>
    </location>
</feature>
<evidence type="ECO:0000313" key="4">
    <source>
        <dbReference type="Proteomes" id="UP000679352"/>
    </source>
</evidence>
<name>A0A975S273_9RHOB</name>